<dbReference type="EMBL" id="CP163435">
    <property type="protein sequence ID" value="XDQ24449.1"/>
    <property type="molecule type" value="Genomic_DNA"/>
</dbReference>
<sequence length="77" mass="7666">MNHVAGHPGRCPHSPARTRLSRRRVLLGLAGAAGASAGLGFASWRILGNDADNAGSSPPRAANSGRDLALAVAGGVV</sequence>
<protein>
    <submittedName>
        <fullName evidence="2">Uncharacterized protein</fullName>
    </submittedName>
</protein>
<name>A0AB39P293_9ACTN</name>
<evidence type="ECO:0000256" key="1">
    <source>
        <dbReference type="SAM" id="Phobius"/>
    </source>
</evidence>
<keyword evidence="1" id="KW-1133">Transmembrane helix</keyword>
<keyword evidence="1" id="KW-0812">Transmembrane</keyword>
<reference evidence="2" key="1">
    <citation type="submission" date="2024-07" db="EMBL/GenBank/DDBJ databases">
        <authorList>
            <person name="Yu S.T."/>
        </authorList>
    </citation>
    <scope>NUCLEOTIDE SEQUENCE</scope>
    <source>
        <strain evidence="2">R21</strain>
    </source>
</reference>
<keyword evidence="1" id="KW-0472">Membrane</keyword>
<evidence type="ECO:0000313" key="2">
    <source>
        <dbReference type="EMBL" id="XDQ24449.1"/>
    </source>
</evidence>
<organism evidence="2">
    <name type="scientific">Streptomyces sp. R21</name>
    <dbReference type="NCBI Taxonomy" id="3238627"/>
    <lineage>
        <taxon>Bacteria</taxon>
        <taxon>Bacillati</taxon>
        <taxon>Actinomycetota</taxon>
        <taxon>Actinomycetes</taxon>
        <taxon>Kitasatosporales</taxon>
        <taxon>Streptomycetaceae</taxon>
        <taxon>Streptomyces</taxon>
    </lineage>
</organism>
<dbReference type="AlphaFoldDB" id="A0AB39P293"/>
<proteinExistence type="predicted"/>
<feature type="transmembrane region" description="Helical" evidence="1">
    <location>
        <begin position="25"/>
        <end position="47"/>
    </location>
</feature>
<gene>
    <name evidence="2" type="ORF">AB5J56_06960</name>
</gene>
<dbReference type="RefSeq" id="WP_369231105.1">
    <property type="nucleotide sequence ID" value="NZ_CP163435.1"/>
</dbReference>
<accession>A0AB39P293</accession>